<keyword evidence="5" id="KW-0411">Iron-sulfur</keyword>
<dbReference type="RefSeq" id="WP_345324039.1">
    <property type="nucleotide sequence ID" value="NZ_BAABGA010000041.1"/>
</dbReference>
<keyword evidence="4" id="KW-0408">Iron</keyword>
<feature type="signal peptide" evidence="6">
    <location>
        <begin position="1"/>
        <end position="35"/>
    </location>
</feature>
<dbReference type="InterPro" id="IPR033803">
    <property type="entry name" value="CBD-like_Golvesin-Xly"/>
</dbReference>
<dbReference type="PANTHER" id="PTHR43498">
    <property type="entry name" value="FERREDOXIN:COB-COM HETERODISULFIDE REDUCTASE SUBUNIT A"/>
    <property type="match status" value="1"/>
</dbReference>
<accession>A0ABP8MYU7</accession>
<keyword evidence="6" id="KW-0732">Signal</keyword>
<evidence type="ECO:0000256" key="6">
    <source>
        <dbReference type="SAM" id="SignalP"/>
    </source>
</evidence>
<reference evidence="9" key="1">
    <citation type="journal article" date="2019" name="Int. J. Syst. Evol. Microbiol.">
        <title>The Global Catalogue of Microorganisms (GCM) 10K type strain sequencing project: providing services to taxonomists for standard genome sequencing and annotation.</title>
        <authorList>
            <consortium name="The Broad Institute Genomics Platform"/>
            <consortium name="The Broad Institute Genome Sequencing Center for Infectious Disease"/>
            <person name="Wu L."/>
            <person name="Ma J."/>
        </authorList>
    </citation>
    <scope>NUCLEOTIDE SEQUENCE [LARGE SCALE GENOMIC DNA]</scope>
    <source>
        <strain evidence="9">JCM 17759</strain>
    </source>
</reference>
<dbReference type="Gene3D" id="3.50.50.60">
    <property type="entry name" value="FAD/NAD(P)-binding domain"/>
    <property type="match status" value="1"/>
</dbReference>
<evidence type="ECO:0000256" key="3">
    <source>
        <dbReference type="ARBA" id="ARBA00023002"/>
    </source>
</evidence>
<dbReference type="InterPro" id="IPR039650">
    <property type="entry name" value="HdrA-like"/>
</dbReference>
<proteinExistence type="predicted"/>
<evidence type="ECO:0000259" key="7">
    <source>
        <dbReference type="Pfam" id="PF25275"/>
    </source>
</evidence>
<name>A0ABP8MYU7_9BACT</name>
<evidence type="ECO:0000313" key="9">
    <source>
        <dbReference type="Proteomes" id="UP001500840"/>
    </source>
</evidence>
<evidence type="ECO:0000256" key="1">
    <source>
        <dbReference type="ARBA" id="ARBA00022485"/>
    </source>
</evidence>
<dbReference type="SUPFAM" id="SSF51905">
    <property type="entry name" value="FAD/NAD(P)-binding domain"/>
    <property type="match status" value="1"/>
</dbReference>
<gene>
    <name evidence="8" type="ORF">GCM10023156_34660</name>
</gene>
<organism evidence="8 9">
    <name type="scientific">Novipirellula rosea</name>
    <dbReference type="NCBI Taxonomy" id="1031540"/>
    <lineage>
        <taxon>Bacteria</taxon>
        <taxon>Pseudomonadati</taxon>
        <taxon>Planctomycetota</taxon>
        <taxon>Planctomycetia</taxon>
        <taxon>Pirellulales</taxon>
        <taxon>Pirellulaceae</taxon>
        <taxon>Novipirellula</taxon>
    </lineage>
</organism>
<keyword evidence="9" id="KW-1185">Reference proteome</keyword>
<comment type="caution">
    <text evidence="8">The sequence shown here is derived from an EMBL/GenBank/DDBJ whole genome shotgun (WGS) entry which is preliminary data.</text>
</comment>
<dbReference type="Pfam" id="PF25275">
    <property type="entry name" value="Golvesin_C"/>
    <property type="match status" value="1"/>
</dbReference>
<dbReference type="InterPro" id="IPR036188">
    <property type="entry name" value="FAD/NAD-bd_sf"/>
</dbReference>
<evidence type="ECO:0000256" key="2">
    <source>
        <dbReference type="ARBA" id="ARBA00022723"/>
    </source>
</evidence>
<dbReference type="Gene3D" id="2.60.120.260">
    <property type="entry name" value="Galactose-binding domain-like"/>
    <property type="match status" value="1"/>
</dbReference>
<dbReference type="PANTHER" id="PTHR43498:SF1">
    <property type="entry name" value="COB--COM HETERODISULFIDE REDUCTASE IRON-SULFUR SUBUNIT A"/>
    <property type="match status" value="1"/>
</dbReference>
<dbReference type="Pfam" id="PF12831">
    <property type="entry name" value="FAD_oxidored"/>
    <property type="match status" value="1"/>
</dbReference>
<evidence type="ECO:0000256" key="4">
    <source>
        <dbReference type="ARBA" id="ARBA00023004"/>
    </source>
</evidence>
<keyword evidence="1" id="KW-0004">4Fe-4S</keyword>
<dbReference type="Proteomes" id="UP001500840">
    <property type="component" value="Unassembled WGS sequence"/>
</dbReference>
<feature type="chain" id="PRO_5047286188" evidence="6">
    <location>
        <begin position="36"/>
        <end position="718"/>
    </location>
</feature>
<evidence type="ECO:0000313" key="8">
    <source>
        <dbReference type="EMBL" id="GAA4457607.1"/>
    </source>
</evidence>
<sequence>MTRLLSRPRLSVLGRLRFHLLVFFVATTAVSQCSAADTASEQYDIVVYGGTSAGVIAAVQAKKMGKSVVIVGPDKHLGGLTSGGLGWTDTGNKSVIGGLSRDFYHRIWKAYERPESWVQQTRQQYGNKGQGTRAIDGKNRTMWIFEPHVAEQVYEDYIREFEIPVVRDEYLDRESGVTMKEGRIAAIRMLSGKTYAGKMFIDATYEGDLMAAAGVSYHVGRESGSTYGESWNGVQTGVLHHSHHFGILKKPVSPYVVADDPSSGVLPRVSPDPPGEKGAGDHRIQAYCFRMCLTNDPSNRIPFAKPEGYDPSQYELLVRIYEAGFNQTFGKFDPIPNHKTDTNNHGPMSTDNIGFNYEYPEASYEKRREIIKEHETYQKGWLYFIANDPRVPEQTQTEMRKWGLPKDEFVDNGNWSHQLYIREARRMVGKFVMTEHELLKRRDTPESVGMGSYTMDSHNVQRYITPEGHVQNEGDIGVSTNGPYEIAYGSLVPKKQECENLLVPVCVSSSHIAFGSIRMEPVFMILGQSSATAAVIAIDKKIAVQDVPYDQLRDRLQADGQVLHYAGSTSHSARERVYLKDLKGTVVDDSKAQLTGSWRPSTSSSKFVEHGYVHDDNAADGKASIAFVTTLPKAGEYEVRLAYPANSNRASNVKVTVDHADGSTTVSVNQTKNPPIESLFLSLGKFRFDATRNASVRIDNDGTNGHVVADAVQWLPVR</sequence>
<feature type="domain" description="Golvesin/Xly CBD-like" evidence="7">
    <location>
        <begin position="587"/>
        <end position="713"/>
    </location>
</feature>
<evidence type="ECO:0000256" key="5">
    <source>
        <dbReference type="ARBA" id="ARBA00023014"/>
    </source>
</evidence>
<keyword evidence="3" id="KW-0560">Oxidoreductase</keyword>
<protein>
    <submittedName>
        <fullName evidence="8">FAD-dependent oxidoreductase</fullName>
    </submittedName>
</protein>
<keyword evidence="2" id="KW-0479">Metal-binding</keyword>
<dbReference type="EMBL" id="BAABGA010000041">
    <property type="protein sequence ID" value="GAA4457607.1"/>
    <property type="molecule type" value="Genomic_DNA"/>
</dbReference>